<organism evidence="2 3">
    <name type="scientific">Caminibacter pacificus</name>
    <dbReference type="NCBI Taxonomy" id="1424653"/>
    <lineage>
        <taxon>Bacteria</taxon>
        <taxon>Pseudomonadati</taxon>
        <taxon>Campylobacterota</taxon>
        <taxon>Epsilonproteobacteria</taxon>
        <taxon>Nautiliales</taxon>
        <taxon>Nautiliaceae</taxon>
        <taxon>Caminibacter</taxon>
    </lineage>
</organism>
<keyword evidence="4" id="KW-1185">Reference proteome</keyword>
<proteinExistence type="predicted"/>
<reference evidence="1" key="3">
    <citation type="submission" date="2019-06" db="EMBL/GenBank/DDBJ databases">
        <title>A comparative analysis of the Nautiliaceae.</title>
        <authorList>
            <person name="Grosche A."/>
            <person name="Smedile F."/>
            <person name="Vetriani C."/>
        </authorList>
    </citation>
    <scope>NUCLEOTIDE SEQUENCE</scope>
    <source>
        <strain evidence="1">TB6</strain>
    </source>
</reference>
<dbReference type="Proteomes" id="UP000272781">
    <property type="component" value="Unassembled WGS sequence"/>
</dbReference>
<reference evidence="2 3" key="2">
    <citation type="submission" date="2018-11" db="EMBL/GenBank/DDBJ databases">
        <title>Genomic Encyclopedia of Type Strains, Phase IV (KMG-IV): sequencing the most valuable type-strain genomes for metagenomic binning, comparative biology and taxonomic classification.</title>
        <authorList>
            <person name="Goeker M."/>
        </authorList>
    </citation>
    <scope>NUCLEOTIDE SEQUENCE [LARGE SCALE GENOMIC DNA]</scope>
    <source>
        <strain evidence="2 3">DSM 27783</strain>
    </source>
</reference>
<evidence type="ECO:0000313" key="3">
    <source>
        <dbReference type="Proteomes" id="UP000272781"/>
    </source>
</evidence>
<reference evidence="4" key="1">
    <citation type="submission" date="2018-03" db="EMBL/GenBank/DDBJ databases">
        <title>A comparative analysis of the Nautiliaceae.</title>
        <authorList>
            <person name="Grosche A."/>
            <person name="Smedile F."/>
            <person name="Vetriani C."/>
        </authorList>
    </citation>
    <scope>NUCLEOTIDE SEQUENCE [LARGE SCALE GENOMIC DNA]</scope>
    <source>
        <strain evidence="4">TB6</strain>
    </source>
</reference>
<evidence type="ECO:0000313" key="2">
    <source>
        <dbReference type="EMBL" id="ROR41196.1"/>
    </source>
</evidence>
<dbReference type="EMBL" id="RJVK01000001">
    <property type="protein sequence ID" value="ROR41196.1"/>
    <property type="molecule type" value="Genomic_DNA"/>
</dbReference>
<dbReference type="RefSeq" id="WP_123352091.1">
    <property type="nucleotide sequence ID" value="NZ_CP027432.2"/>
</dbReference>
<dbReference type="Proteomes" id="UP000298805">
    <property type="component" value="Chromosome"/>
</dbReference>
<gene>
    <name evidence="1" type="ORF">C6V80_03730</name>
    <name evidence="2" type="ORF">EDC58_0681</name>
</gene>
<sequence>MIIKISYPYKDKIHSIDLKEIYIQTDSDELIKELKSTINPIEIGIILSENYDKFKKIEKTKPDLVIDIEEVIINPELKYKEL</sequence>
<evidence type="ECO:0000313" key="1">
    <source>
        <dbReference type="EMBL" id="QCI28094.1"/>
    </source>
</evidence>
<dbReference type="EMBL" id="CP027432">
    <property type="protein sequence ID" value="QCI28094.1"/>
    <property type="molecule type" value="Genomic_DNA"/>
</dbReference>
<name>A0AAJ4UYQ2_9BACT</name>
<evidence type="ECO:0000313" key="4">
    <source>
        <dbReference type="Proteomes" id="UP000298805"/>
    </source>
</evidence>
<dbReference type="AlphaFoldDB" id="A0AAJ4UYQ2"/>
<accession>A0AAJ4UYQ2</accession>
<protein>
    <submittedName>
        <fullName evidence="2">Uncharacterized protein</fullName>
    </submittedName>
</protein>